<reference evidence="1 2" key="1">
    <citation type="submission" date="2018-06" db="EMBL/GenBank/DDBJ databases">
        <title>Genomic Encyclopedia of Type Strains, Phase IV (KMG-IV): sequencing the most valuable type-strain genomes for metagenomic binning, comparative biology and taxonomic classification.</title>
        <authorList>
            <person name="Goeker M."/>
        </authorList>
    </citation>
    <scope>NUCLEOTIDE SEQUENCE [LARGE SCALE GENOMIC DNA]</scope>
    <source>
        <strain evidence="1 2">DSM 25532</strain>
    </source>
</reference>
<dbReference type="RefSeq" id="WP_113958920.1">
    <property type="nucleotide sequence ID" value="NZ_QNRR01000004.1"/>
</dbReference>
<dbReference type="AlphaFoldDB" id="A0A366HP14"/>
<gene>
    <name evidence="1" type="ORF">DES53_104347</name>
</gene>
<evidence type="ECO:0000313" key="2">
    <source>
        <dbReference type="Proteomes" id="UP000253426"/>
    </source>
</evidence>
<sequence length="82" mass="9261">MSTASPTLDTLAELLKKRLAVIADHELRQRDAEAHLAALRGVSEAIDAEHQRLRSQLDGRLRHFLQQASYQKALEWIEASKS</sequence>
<keyword evidence="2" id="KW-1185">Reference proteome</keyword>
<comment type="caution">
    <text evidence="1">The sequence shown here is derived from an EMBL/GenBank/DDBJ whole genome shotgun (WGS) entry which is preliminary data.</text>
</comment>
<proteinExistence type="predicted"/>
<organism evidence="1 2">
    <name type="scientific">Roseimicrobium gellanilyticum</name>
    <dbReference type="NCBI Taxonomy" id="748857"/>
    <lineage>
        <taxon>Bacteria</taxon>
        <taxon>Pseudomonadati</taxon>
        <taxon>Verrucomicrobiota</taxon>
        <taxon>Verrucomicrobiia</taxon>
        <taxon>Verrucomicrobiales</taxon>
        <taxon>Verrucomicrobiaceae</taxon>
        <taxon>Roseimicrobium</taxon>
    </lineage>
</organism>
<evidence type="ECO:0000313" key="1">
    <source>
        <dbReference type="EMBL" id="RBP44526.1"/>
    </source>
</evidence>
<name>A0A366HP14_9BACT</name>
<dbReference type="Proteomes" id="UP000253426">
    <property type="component" value="Unassembled WGS sequence"/>
</dbReference>
<protein>
    <submittedName>
        <fullName evidence="1">Uncharacterized protein</fullName>
    </submittedName>
</protein>
<dbReference type="EMBL" id="QNRR01000004">
    <property type="protein sequence ID" value="RBP44526.1"/>
    <property type="molecule type" value="Genomic_DNA"/>
</dbReference>
<dbReference type="OrthoDB" id="198472at2"/>
<accession>A0A366HP14</accession>